<dbReference type="GO" id="GO:0003677">
    <property type="term" value="F:DNA binding"/>
    <property type="evidence" value="ECO:0007669"/>
    <property type="project" value="InterPro"/>
</dbReference>
<dbReference type="RefSeq" id="WP_187569390.1">
    <property type="nucleotide sequence ID" value="NZ_CP060711.1"/>
</dbReference>
<dbReference type="Proteomes" id="UP000515977">
    <property type="component" value="Chromosome"/>
</dbReference>
<organism evidence="1 2">
    <name type="scientific">Thermomonas brevis</name>
    <dbReference type="NCBI Taxonomy" id="215691"/>
    <lineage>
        <taxon>Bacteria</taxon>
        <taxon>Pseudomonadati</taxon>
        <taxon>Pseudomonadota</taxon>
        <taxon>Gammaproteobacteria</taxon>
        <taxon>Lysobacterales</taxon>
        <taxon>Lysobacteraceae</taxon>
        <taxon>Thermomonas</taxon>
    </lineage>
</organism>
<dbReference type="GO" id="GO:0006260">
    <property type="term" value="P:DNA replication"/>
    <property type="evidence" value="ECO:0007669"/>
    <property type="project" value="InterPro"/>
</dbReference>
<sequence length="141" mass="15902">MPRADFYLIDKPRFREQPLLLVCELAKRAFSADLPTLVLARDMAQAEALDDLLWSFDPDEYLPHQIAGMDEDEDEAPILIAAPDADAPARPLLINLRDAAPAGSFERVLEVVPADPAARGPLRERWKHYQSLGFDVKKYDM</sequence>
<dbReference type="Pfam" id="PF04364">
    <property type="entry name" value="DNA_pol3_chi"/>
    <property type="match status" value="1"/>
</dbReference>
<evidence type="ECO:0000313" key="2">
    <source>
        <dbReference type="Proteomes" id="UP000515977"/>
    </source>
</evidence>
<dbReference type="KEGG" id="tbv:H9L17_10415"/>
<reference evidence="1 2" key="1">
    <citation type="submission" date="2020-08" db="EMBL/GenBank/DDBJ databases">
        <title>Genome sequence of Thermomonas brevis KACC 16975T.</title>
        <authorList>
            <person name="Hyun D.-W."/>
            <person name="Bae J.-W."/>
        </authorList>
    </citation>
    <scope>NUCLEOTIDE SEQUENCE [LARGE SCALE GENOMIC DNA]</scope>
    <source>
        <strain evidence="1 2">KACC 16975</strain>
    </source>
</reference>
<dbReference type="InterPro" id="IPR036768">
    <property type="entry name" value="PolIII_chi_sf"/>
</dbReference>
<dbReference type="EMBL" id="CP060711">
    <property type="protein sequence ID" value="QNN45622.1"/>
    <property type="molecule type" value="Genomic_DNA"/>
</dbReference>
<dbReference type="GO" id="GO:0032298">
    <property type="term" value="P:positive regulation of DNA-templated DNA replication initiation"/>
    <property type="evidence" value="ECO:0007669"/>
    <property type="project" value="TreeGrafter"/>
</dbReference>
<gene>
    <name evidence="1" type="ORF">H9L17_10415</name>
</gene>
<dbReference type="AlphaFoldDB" id="A0A7G9QQJ7"/>
<dbReference type="Gene3D" id="3.40.50.10110">
    <property type="entry name" value="DNA polymerase III subunit chi"/>
    <property type="match status" value="1"/>
</dbReference>
<dbReference type="InterPro" id="IPR007459">
    <property type="entry name" value="DNA_pol3_chi"/>
</dbReference>
<name>A0A7G9QQJ7_9GAMM</name>
<dbReference type="PANTHER" id="PTHR38767:SF1">
    <property type="entry name" value="DNA POLYMERASE III SUBUNIT CHI"/>
    <property type="match status" value="1"/>
</dbReference>
<protein>
    <submittedName>
        <fullName evidence="1">DNA polymerase III subunit chi</fullName>
    </submittedName>
</protein>
<keyword evidence="2" id="KW-1185">Reference proteome</keyword>
<proteinExistence type="predicted"/>
<dbReference type="SUPFAM" id="SSF102400">
    <property type="entry name" value="DNA polymerase III chi subunit"/>
    <property type="match status" value="1"/>
</dbReference>
<dbReference type="PANTHER" id="PTHR38767">
    <property type="entry name" value="DNA POLYMERASE III SUBUNIT CHI"/>
    <property type="match status" value="1"/>
</dbReference>
<accession>A0A7G9QQJ7</accession>
<evidence type="ECO:0000313" key="1">
    <source>
        <dbReference type="EMBL" id="QNN45622.1"/>
    </source>
</evidence>
<dbReference type="GO" id="GO:0003887">
    <property type="term" value="F:DNA-directed DNA polymerase activity"/>
    <property type="evidence" value="ECO:0007669"/>
    <property type="project" value="InterPro"/>
</dbReference>